<sequence>MSGPNAEGEKTKTRSQYFAIIFLHCAWFGQVTLATPVAVQTETTPEHRTNDAASSAYKVSRRSSDGYLSCDKCTQECEAEPSHPS</sequence>
<evidence type="ECO:0000313" key="2">
    <source>
        <dbReference type="Proteomes" id="UP000249723"/>
    </source>
</evidence>
<organism evidence="1 2">
    <name type="scientific">Microbotryum saponariae</name>
    <dbReference type="NCBI Taxonomy" id="289078"/>
    <lineage>
        <taxon>Eukaryota</taxon>
        <taxon>Fungi</taxon>
        <taxon>Dikarya</taxon>
        <taxon>Basidiomycota</taxon>
        <taxon>Pucciniomycotina</taxon>
        <taxon>Microbotryomycetes</taxon>
        <taxon>Microbotryales</taxon>
        <taxon>Microbotryaceae</taxon>
        <taxon>Microbotryum</taxon>
    </lineage>
</organism>
<dbReference type="AlphaFoldDB" id="A0A2X0KKV6"/>
<protein>
    <submittedName>
        <fullName evidence="1">BZ3500_MvSof-1268-A1-R1_Chr5-1g07639 protein</fullName>
    </submittedName>
</protein>
<gene>
    <name evidence="1" type="ORF">BZ3500_MVSOF-1268-A1-R1_CHR5-1G07639</name>
</gene>
<proteinExistence type="predicted"/>
<name>A0A2X0KKV6_9BASI</name>
<reference evidence="2" key="1">
    <citation type="submission" date="2016-10" db="EMBL/GenBank/DDBJ databases">
        <authorList>
            <person name="Jeantristanb JTB J.-T."/>
            <person name="Ricardo R."/>
        </authorList>
    </citation>
    <scope>NUCLEOTIDE SEQUENCE [LARGE SCALE GENOMIC DNA]</scope>
</reference>
<dbReference type="Proteomes" id="UP000249723">
    <property type="component" value="Unassembled WGS sequence"/>
</dbReference>
<accession>A0A2X0KKV6</accession>
<keyword evidence="2" id="KW-1185">Reference proteome</keyword>
<dbReference type="EMBL" id="FMWP01000016">
    <property type="protein sequence ID" value="SCZ91736.1"/>
    <property type="molecule type" value="Genomic_DNA"/>
</dbReference>
<evidence type="ECO:0000313" key="1">
    <source>
        <dbReference type="EMBL" id="SCZ91736.1"/>
    </source>
</evidence>